<feature type="compositionally biased region" description="Acidic residues" evidence="1">
    <location>
        <begin position="1146"/>
        <end position="1158"/>
    </location>
</feature>
<dbReference type="AlphaFoldDB" id="A0A9P0A0Y0"/>
<dbReference type="Proteomes" id="UP001152759">
    <property type="component" value="Chromosome 1"/>
</dbReference>
<evidence type="ECO:0000313" key="3">
    <source>
        <dbReference type="Proteomes" id="UP001152759"/>
    </source>
</evidence>
<organism evidence="2 3">
    <name type="scientific">Bemisia tabaci</name>
    <name type="common">Sweetpotato whitefly</name>
    <name type="synonym">Aleurodes tabaci</name>
    <dbReference type="NCBI Taxonomy" id="7038"/>
    <lineage>
        <taxon>Eukaryota</taxon>
        <taxon>Metazoa</taxon>
        <taxon>Ecdysozoa</taxon>
        <taxon>Arthropoda</taxon>
        <taxon>Hexapoda</taxon>
        <taxon>Insecta</taxon>
        <taxon>Pterygota</taxon>
        <taxon>Neoptera</taxon>
        <taxon>Paraneoptera</taxon>
        <taxon>Hemiptera</taxon>
        <taxon>Sternorrhyncha</taxon>
        <taxon>Aleyrodoidea</taxon>
        <taxon>Aleyrodidae</taxon>
        <taxon>Aleyrodinae</taxon>
        <taxon>Bemisia</taxon>
    </lineage>
</organism>
<dbReference type="SUPFAM" id="SSF88723">
    <property type="entry name" value="PIN domain-like"/>
    <property type="match status" value="1"/>
</dbReference>
<evidence type="ECO:0000256" key="1">
    <source>
        <dbReference type="SAM" id="MobiDB-lite"/>
    </source>
</evidence>
<dbReference type="PANTHER" id="PTHR46704:SF1">
    <property type="entry name" value="TELOMERE LENGTH REGULATION PROTEIN TEL2 HOMOLOG"/>
    <property type="match status" value="1"/>
</dbReference>
<sequence length="1204" mass="137035">MEQDTETVCVLCGTLITIDNRVVAKDKALLTLIEASHERDDDRWVEWEVLNASKQSIQVHSTCRKNYTRRNSILAAVKNRPADDVPQCASPIKKKLRVSDHVFNFVENCMFCGLDAGEEFEQKQLKYPKDRRVRVVRVESLEFTHSVYNVAKGRNSDVDKQVMQRLSNVIDLVAEEGRYHYPCYIDFRKHASVSDKETGRPNDPKLEKSMEEIFSFMENSSESQFSLHELLQVPSAFIPTSKTLLKKLKEKYRDDIIFAVQKTKETVVCLKSSLLTAIDRSKEANQTFSIVTFDQPLYLKAREVIAAMSGEEKFKNVFVRLGGFHLCMSFLGCIGFVMAGSGLKEVLSEIYAPLAVDKMLLGHSYSRAVRGHTIVWLALSKMFMSQIEISNQDAAVLAPLLRTFLESPPKLAEATGLPAVHNLSQKLSAVLIQTEGKGPTSKLWCQYYRMVTLLLQFTAAERSGDWQLHLSTIKDMLPFFHATGHFSYAKSSQIQIYLQDMADLESKLSEGELERFVGEGYFTIRRGDKYWSGTWTDMIIEQNLMRAMKSSGGLTRGRGMSDSVIGKWIGAGPLMLRIVHNLENFCQIEVESGEQHHDLRTSFFKREKSVLNKVEVWFQTNDPFPKTDKCISISTGVIGSEHTNCYNAFDVGCKILESIYQKTFGEIKLSRKNIVRNLEMDTGNTFKVHENDITCDPLRLFQRISIFMTSQDNLEEFFKYELSPYPLSLFDTNGMRKTKKASLYAIFEPKLEKKAPSNSTYILDGGFLLHRAVWPQEAEKFGDILENYISYALRNFGRNCVIIFDGYSRDTPSTKNAERFRRYGKSMVNEIAFHEETKVTLIQEKFLSNDENKTRLIEMLQKKFRDIGIENKIADGDADPLIVQTTLNLSLESTQNCVIIGEDIDLLVILTALCPEGTEIFLLKPGRLNVETKLYSSKSLNARPKLKEHVLFLHAFSGCDTNSAIFGKGKMALCNLIEKNEDIQDFAGHFKDKGSTFNSISESGSKILSRLYGANKKNDSLDKFRFHLFKKNSLTGKKNRLESLPPSEDAAKFHSFRAFHQVQLWLGNQLPPKDWGWRLEGTQLAPVHMSLGPAPEKVLNSIFCGCTKGCGKACGCRKSGLKCTNICLNCCGEACENSRELASFEEEEENVDDVEATIDNDHEDKMQDEEPRRDSNCQEREREKEEDETRMMLRSTTSKRRRLF</sequence>
<dbReference type="EMBL" id="OU963862">
    <property type="protein sequence ID" value="CAH0381987.1"/>
    <property type="molecule type" value="Genomic_DNA"/>
</dbReference>
<dbReference type="InterPro" id="IPR029060">
    <property type="entry name" value="PIN-like_dom_sf"/>
</dbReference>
<name>A0A9P0A0Y0_BEMTA</name>
<feature type="region of interest" description="Disordered" evidence="1">
    <location>
        <begin position="1146"/>
        <end position="1204"/>
    </location>
</feature>
<gene>
    <name evidence="2" type="ORF">BEMITA_LOCUS1583</name>
</gene>
<proteinExistence type="predicted"/>
<evidence type="ECO:0000313" key="2">
    <source>
        <dbReference type="EMBL" id="CAH0381987.1"/>
    </source>
</evidence>
<accession>A0A9P0A0Y0</accession>
<keyword evidence="3" id="KW-1185">Reference proteome</keyword>
<feature type="compositionally biased region" description="Basic and acidic residues" evidence="1">
    <location>
        <begin position="1159"/>
        <end position="1191"/>
    </location>
</feature>
<dbReference type="PANTHER" id="PTHR46704">
    <property type="entry name" value="CXC DOMAIN-CONTAINING PROTEIN-RELATED"/>
    <property type="match status" value="1"/>
</dbReference>
<reference evidence="2" key="1">
    <citation type="submission" date="2021-12" db="EMBL/GenBank/DDBJ databases">
        <authorList>
            <person name="King R."/>
        </authorList>
    </citation>
    <scope>NUCLEOTIDE SEQUENCE</scope>
</reference>
<evidence type="ECO:0008006" key="4">
    <source>
        <dbReference type="Google" id="ProtNLM"/>
    </source>
</evidence>
<protein>
    <recommendedName>
        <fullName evidence="4">Tesmin/TSO1-like CXC domain-containing protein</fullName>
    </recommendedName>
</protein>
<dbReference type="Gene3D" id="3.40.50.1010">
    <property type="entry name" value="5'-nuclease"/>
    <property type="match status" value="1"/>
</dbReference>